<evidence type="ECO:0000313" key="1">
    <source>
        <dbReference type="EMBL" id="KYF61244.1"/>
    </source>
</evidence>
<gene>
    <name evidence="1" type="ORF">BE15_17375</name>
</gene>
<evidence type="ECO:0000313" key="2">
    <source>
        <dbReference type="Proteomes" id="UP000075260"/>
    </source>
</evidence>
<reference evidence="1 2" key="1">
    <citation type="submission" date="2014-02" db="EMBL/GenBank/DDBJ databases">
        <title>The small core and large imbalanced accessory genome model reveals a collaborative survival strategy of Sorangium cellulosum strains in nature.</title>
        <authorList>
            <person name="Han K."/>
            <person name="Peng R."/>
            <person name="Blom J."/>
            <person name="Li Y.-Z."/>
        </authorList>
    </citation>
    <scope>NUCLEOTIDE SEQUENCE [LARGE SCALE GENOMIC DNA]</scope>
    <source>
        <strain evidence="1 2">So0008-312</strain>
    </source>
</reference>
<proteinExistence type="predicted"/>
<sequence length="173" mass="19962">MINERVGIEKICTHNLPLLIFLFRHGARSREDAAYLLQVWRRLKRRAQSDFRNTYTILIFSPPRSHLFDNSIDIGRLLEVGRRMEVQRLDGIVLATMTSQDDDLCLWPPVVDETEHLYPVAPRHAQIQDDHRVQLPLENVPTLLAVSSLIDSHPLALERADDMPPNIDLILDD</sequence>
<dbReference type="EMBL" id="JEMA01001207">
    <property type="protein sequence ID" value="KYF61244.1"/>
    <property type="molecule type" value="Genomic_DNA"/>
</dbReference>
<dbReference type="AlphaFoldDB" id="A0A150PZV8"/>
<name>A0A150PZV8_SORCE</name>
<protein>
    <submittedName>
        <fullName evidence="1">Uncharacterized protein</fullName>
    </submittedName>
</protein>
<dbReference type="Proteomes" id="UP000075260">
    <property type="component" value="Unassembled WGS sequence"/>
</dbReference>
<organism evidence="1 2">
    <name type="scientific">Sorangium cellulosum</name>
    <name type="common">Polyangium cellulosum</name>
    <dbReference type="NCBI Taxonomy" id="56"/>
    <lineage>
        <taxon>Bacteria</taxon>
        <taxon>Pseudomonadati</taxon>
        <taxon>Myxococcota</taxon>
        <taxon>Polyangia</taxon>
        <taxon>Polyangiales</taxon>
        <taxon>Polyangiaceae</taxon>
        <taxon>Sorangium</taxon>
    </lineage>
</organism>
<comment type="caution">
    <text evidence="1">The sequence shown here is derived from an EMBL/GenBank/DDBJ whole genome shotgun (WGS) entry which is preliminary data.</text>
</comment>
<accession>A0A150PZV8</accession>